<feature type="region of interest" description="Disordered" evidence="1">
    <location>
        <begin position="222"/>
        <end position="359"/>
    </location>
</feature>
<dbReference type="GO" id="GO:0005769">
    <property type="term" value="C:early endosome"/>
    <property type="evidence" value="ECO:0007669"/>
    <property type="project" value="TreeGrafter"/>
</dbReference>
<feature type="transmembrane region" description="Helical" evidence="2">
    <location>
        <begin position="88"/>
        <end position="110"/>
    </location>
</feature>
<evidence type="ECO:0000313" key="5">
    <source>
        <dbReference type="EnsemblMetazoa" id="CPIJ013159-PA"/>
    </source>
</evidence>
<dbReference type="SUPFAM" id="SSF48097">
    <property type="entry name" value="Regulator of G-protein signaling, RGS"/>
    <property type="match status" value="1"/>
</dbReference>
<sequence length="1257" mass="142316">MEFKYASWIVLSVGVSINIFGLFWFLAFVIGLVAFLVGLLTILYLQHGDLDKFLDSGLLENPLDEPKTLGLSIARVELQRRIPRKVKICCVLQVFAGVCFGVCAGFLIIYRGADIDSDYRVVAAPTPSEVNKVRYRRPQRYNLERLKDHEVATQYARELEAALPDAVCEQKPSSMLLISPNIKVQTESTRKSKGHGSSGSSSDHGRRRNLLDAGMDLLFKNRRSGESSSSSGPLDAGTGSSGSGSGGGGSITDHLMHKGHLHFHPRDHTILDSMPTTASKQPSPTGGAAAGEERSGSSRWGPFHNIKIHTDKGKSIQLQQQSKDQVAQERQNRKKEGSVQLGEEVTASTTNSSASSHSPLASFKSYITHPEILLHHHRDSPPGSPRKKKILSGNKAVDKLIHTLVDYIIRDFIDSWYTVVSDSREFSDANIRNSIEGLVLNVCQRLKSAELLPLMTTKLIDDLARHTRFYRLASQDVSSNVKPPSANDQKRLKIHEKLSPQKKNHRGMGDGHRRNKSETDLTWHLGNAALQKNVANSKFYGVQADEQSLVDPEVMLLNSFFGFCDEYKKECMDEEAMLEYFHRIAETVLYFTLPEEDFNCQTLRALLCNILANTVLRPMVATLADPDFINLQIAKHAAKEVPAGEFLLKMIRQSNDLSELRACRQLITKEMDAKHKDSSYSAELASLKYTQKLIDLRISHLQNNKSDLGKSEKEKPCSSLPRLSLDDILRKELAVSYYLDYLSVLNLQKYVIFYLTAQEWKITTSQSFSEVQINKSKPSREEVMRLIRDKANNLYQESVLYVKTTSTDCNDSDGSLTNEPVLKKRKLTKKERMKRSVAKGRRNTHRAKLAMCRCHRNCNDHVSHDEVTAVNHAFWILDLEGQKNWIRQQVTRREISRRSTNRFENDLRKNTSFLFHLPTSNGTQDEVCRKKFLKAIGYGEDCGNMVYRCFTEGEDGLPVPSRRVIHKRTTPKRDAVRAHILSYNPTISHYRRKHAPKRLYLPSDLTEKAMYNDFVASSHAVSYALYCSVFKDLNISLVKLGHEQCEACVGFEQHDRQTGHGNPPVDQPNCSICQVQLEHLKQSRTSRDEYRKDGEMLKKGVVVYSVDLQKVIQLPRLEGLKTVVFSQRLVAYNETFAPVGSYAETQPRNVEVLSMGVEDFIELDFNISQYTLNQLKPRPYIDNIRLVQLTKGSLSFSYSDHCKTITAPAYTLEKAFRRQQNPVGISSERKDTLINTISPLIEESKLIYWTSMAIKQT</sequence>
<feature type="compositionally biased region" description="Polar residues" evidence="1">
    <location>
        <begin position="316"/>
        <end position="325"/>
    </location>
</feature>
<feature type="compositionally biased region" description="Low complexity" evidence="1">
    <location>
        <begin position="346"/>
        <end position="359"/>
    </location>
</feature>
<dbReference type="Proteomes" id="UP000002320">
    <property type="component" value="Unassembled WGS sequence"/>
</dbReference>
<evidence type="ECO:0000256" key="1">
    <source>
        <dbReference type="SAM" id="MobiDB-lite"/>
    </source>
</evidence>
<dbReference type="Pfam" id="PF02194">
    <property type="entry name" value="PXA"/>
    <property type="match status" value="1"/>
</dbReference>
<dbReference type="KEGG" id="cqu:CpipJ_CPIJ013159"/>
<feature type="compositionally biased region" description="Gly residues" evidence="1">
    <location>
        <begin position="239"/>
        <end position="250"/>
    </location>
</feature>
<dbReference type="PANTHER" id="PTHR22775">
    <property type="entry name" value="SORTING NEXIN"/>
    <property type="match status" value="1"/>
</dbReference>
<evidence type="ECO:0000313" key="6">
    <source>
        <dbReference type="Proteomes" id="UP000002320"/>
    </source>
</evidence>
<organism>
    <name type="scientific">Culex quinquefasciatus</name>
    <name type="common">Southern house mosquito</name>
    <name type="synonym">Culex pungens</name>
    <dbReference type="NCBI Taxonomy" id="7176"/>
    <lineage>
        <taxon>Eukaryota</taxon>
        <taxon>Metazoa</taxon>
        <taxon>Ecdysozoa</taxon>
        <taxon>Arthropoda</taxon>
        <taxon>Hexapoda</taxon>
        <taxon>Insecta</taxon>
        <taxon>Pterygota</taxon>
        <taxon>Neoptera</taxon>
        <taxon>Endopterygota</taxon>
        <taxon>Diptera</taxon>
        <taxon>Nematocera</taxon>
        <taxon>Culicoidea</taxon>
        <taxon>Culicidae</taxon>
        <taxon>Culicinae</taxon>
        <taxon>Culicini</taxon>
        <taxon>Culex</taxon>
        <taxon>Culex</taxon>
    </lineage>
</organism>
<evidence type="ECO:0000313" key="4">
    <source>
        <dbReference type="EMBL" id="EDS39418.1"/>
    </source>
</evidence>
<dbReference type="HOGENOM" id="CLU_265210_0_0_1"/>
<dbReference type="InParanoid" id="B0X2U4"/>
<dbReference type="EnsemblMetazoa" id="CPIJ013159-RA">
    <property type="protein sequence ID" value="CPIJ013159-PA"/>
    <property type="gene ID" value="CPIJ013159"/>
</dbReference>
<keyword evidence="2" id="KW-0812">Transmembrane</keyword>
<dbReference type="InterPro" id="IPR036305">
    <property type="entry name" value="RGS_sf"/>
</dbReference>
<dbReference type="OrthoDB" id="6781302at2759"/>
<protein>
    <submittedName>
        <fullName evidence="4">Sorting nexin</fullName>
    </submittedName>
</protein>
<dbReference type="VEuPathDB" id="VectorBase:CQUJHB006059"/>
<keyword evidence="2" id="KW-1133">Transmembrane helix</keyword>
<feature type="compositionally biased region" description="Basic and acidic residues" evidence="1">
    <location>
        <begin position="326"/>
        <end position="337"/>
    </location>
</feature>
<keyword evidence="6" id="KW-1185">Reference proteome</keyword>
<keyword evidence="2" id="KW-0472">Membrane</keyword>
<reference evidence="4" key="1">
    <citation type="submission" date="2007-03" db="EMBL/GenBank/DDBJ databases">
        <title>Annotation of Culex pipiens quinquefasciatus.</title>
        <authorList>
            <consortium name="The Broad Institute Genome Sequencing Platform"/>
            <person name="Atkinson P.W."/>
            <person name="Hemingway J."/>
            <person name="Christensen B.M."/>
            <person name="Higgs S."/>
            <person name="Kodira C."/>
            <person name="Hannick L."/>
            <person name="Megy K."/>
            <person name="O'Leary S."/>
            <person name="Pearson M."/>
            <person name="Haas B.J."/>
            <person name="Mauceli E."/>
            <person name="Wortman J.R."/>
            <person name="Lee N.H."/>
            <person name="Guigo R."/>
            <person name="Stanke M."/>
            <person name="Alvarado L."/>
            <person name="Amedeo P."/>
            <person name="Antoine C.H."/>
            <person name="Arensburger P."/>
            <person name="Bidwell S.L."/>
            <person name="Crawford M."/>
            <person name="Camaro F."/>
            <person name="Devon K."/>
            <person name="Engels R."/>
            <person name="Hammond M."/>
            <person name="Howarth C."/>
            <person name="Koehrsen M."/>
            <person name="Lawson D."/>
            <person name="Montgomery P."/>
            <person name="Nene V."/>
            <person name="Nusbaum C."/>
            <person name="Puiu D."/>
            <person name="Romero-Severson J."/>
            <person name="Severson D.W."/>
            <person name="Shumway M."/>
            <person name="Sisk P."/>
            <person name="Stolte C."/>
            <person name="Zeng Q."/>
            <person name="Eisenstadt E."/>
            <person name="Fraser-Liggett C."/>
            <person name="Strausberg R."/>
            <person name="Galagan J."/>
            <person name="Birren B."/>
            <person name="Collins F.H."/>
        </authorList>
    </citation>
    <scope>NUCLEOTIDE SEQUENCE [LARGE SCALE GENOMIC DNA]</scope>
    <source>
        <strain evidence="4">JHB</strain>
    </source>
</reference>
<reference evidence="5" key="2">
    <citation type="submission" date="2021-02" db="UniProtKB">
        <authorList>
            <consortium name="EnsemblMetazoa"/>
        </authorList>
    </citation>
    <scope>IDENTIFICATION</scope>
    <source>
        <strain evidence="5">JHB</strain>
    </source>
</reference>
<dbReference type="SMART" id="SM00313">
    <property type="entry name" value="PXA"/>
    <property type="match status" value="1"/>
</dbReference>
<feature type="transmembrane region" description="Helical" evidence="2">
    <location>
        <begin position="20"/>
        <end position="45"/>
    </location>
</feature>
<dbReference type="InterPro" id="IPR003114">
    <property type="entry name" value="Phox_assoc"/>
</dbReference>
<feature type="region of interest" description="Disordered" evidence="1">
    <location>
        <begin position="184"/>
        <end position="208"/>
    </location>
</feature>
<dbReference type="VEuPathDB" id="VectorBase:CQUJHB013164"/>
<feature type="domain" description="PXA" evidence="3">
    <location>
        <begin position="394"/>
        <end position="641"/>
    </location>
</feature>
<proteinExistence type="predicted"/>
<accession>B0X2U4</accession>
<dbReference type="AlphaFoldDB" id="B0X2U4"/>
<dbReference type="VEuPathDB" id="VectorBase:CPIJ013159"/>
<evidence type="ECO:0000256" key="2">
    <source>
        <dbReference type="SAM" id="Phobius"/>
    </source>
</evidence>
<dbReference type="PANTHER" id="PTHR22775:SF3">
    <property type="entry name" value="SORTING NEXIN-13"/>
    <property type="match status" value="1"/>
</dbReference>
<name>B0X2U4_CULQU</name>
<dbReference type="eggNOG" id="KOG2101">
    <property type="taxonomic scope" value="Eukaryota"/>
</dbReference>
<dbReference type="GO" id="GO:0035091">
    <property type="term" value="F:phosphatidylinositol binding"/>
    <property type="evidence" value="ECO:0007669"/>
    <property type="project" value="TreeGrafter"/>
</dbReference>
<dbReference type="PROSITE" id="PS51207">
    <property type="entry name" value="PXA"/>
    <property type="match status" value="1"/>
</dbReference>
<dbReference type="EMBL" id="DS232299">
    <property type="protein sequence ID" value="EDS39418.1"/>
    <property type="molecule type" value="Genomic_DNA"/>
</dbReference>
<feature type="compositionally biased region" description="Polar residues" evidence="1">
    <location>
        <begin position="274"/>
        <end position="284"/>
    </location>
</feature>
<gene>
    <name evidence="5" type="primary">6046824</name>
    <name evidence="4" type="ORF">CpipJ_CPIJ013159</name>
</gene>
<evidence type="ECO:0000259" key="3">
    <source>
        <dbReference type="PROSITE" id="PS51207"/>
    </source>
</evidence>